<accession>A0A8C2YYA8</accession>
<keyword evidence="4" id="KW-1185">Reference proteome</keyword>
<name>A0A8C2YYA8_CYCLU</name>
<dbReference type="SMART" id="SM00026">
    <property type="entry name" value="EPEND"/>
    <property type="match status" value="1"/>
</dbReference>
<reference evidence="3" key="2">
    <citation type="submission" date="2025-09" db="UniProtKB">
        <authorList>
            <consortium name="Ensembl"/>
        </authorList>
    </citation>
    <scope>IDENTIFICATION</scope>
</reference>
<evidence type="ECO:0000256" key="2">
    <source>
        <dbReference type="SAM" id="SignalP"/>
    </source>
</evidence>
<dbReference type="GeneID" id="117747754"/>
<proteinExistence type="inferred from homology"/>
<dbReference type="InterPro" id="IPR001299">
    <property type="entry name" value="Ependymin"/>
</dbReference>
<dbReference type="Pfam" id="PF00811">
    <property type="entry name" value="Ependymin"/>
    <property type="match status" value="1"/>
</dbReference>
<dbReference type="OrthoDB" id="9942506at2759"/>
<dbReference type="Proteomes" id="UP000694565">
    <property type="component" value="Unplaced"/>
</dbReference>
<reference evidence="3" key="1">
    <citation type="submission" date="2025-08" db="UniProtKB">
        <authorList>
            <consortium name="Ensembl"/>
        </authorList>
    </citation>
    <scope>IDENTIFICATION</scope>
</reference>
<dbReference type="PANTHER" id="PTHR10697">
    <property type="entry name" value="MAMMALIAN EPENDYMIN-RELATED PROTEIN 1"/>
    <property type="match status" value="1"/>
</dbReference>
<dbReference type="RefSeq" id="XP_034413083.1">
    <property type="nucleotide sequence ID" value="XM_034557192.1"/>
</dbReference>
<keyword evidence="2" id="KW-0732">Signal</keyword>
<dbReference type="AlphaFoldDB" id="A0A8C2YYA8"/>
<comment type="similarity">
    <text evidence="1">Belongs to the ependymin family.</text>
</comment>
<dbReference type="PRINTS" id="PR00317">
    <property type="entry name" value="EPENDYMIN"/>
</dbReference>
<gene>
    <name evidence="3" type="primary">LOC117747754</name>
</gene>
<dbReference type="GO" id="GO:0005509">
    <property type="term" value="F:calcium ion binding"/>
    <property type="evidence" value="ECO:0007669"/>
    <property type="project" value="InterPro"/>
</dbReference>
<dbReference type="GeneTree" id="ENSGT00940000164430"/>
<evidence type="ECO:0000313" key="4">
    <source>
        <dbReference type="Proteomes" id="UP000694565"/>
    </source>
</evidence>
<evidence type="ECO:0000313" key="3">
    <source>
        <dbReference type="Ensembl" id="ENSCLMP00005006305.1"/>
    </source>
</evidence>
<feature type="signal peptide" evidence="2">
    <location>
        <begin position="1"/>
        <end position="15"/>
    </location>
</feature>
<evidence type="ECO:0000256" key="1">
    <source>
        <dbReference type="ARBA" id="ARBA00010771"/>
    </source>
</evidence>
<sequence>MMLFVLTCLLAGCLAQRPHPCSSPALLSGGLTVSTQDEKLWAGAKYLYDALGQRVRVMELGTFENKSFTYDALLLYREGAMYEINEHDRTCKKKPLKGHFHPMEIPKDASLAGQIVLGSSSGPGEGLLVNTWTGDLPDKAGKFMSTVTEFGCIPISTVYHTDQYGWVVTTFFDNVLGISDPGQLNPPGFCLDAGMKVEEEEQTDFLRLFLN</sequence>
<dbReference type="Ensembl" id="ENSCLMT00005006795.1">
    <property type="protein sequence ID" value="ENSCLMP00005006305.1"/>
    <property type="gene ID" value="ENSCLMG00005003505.1"/>
</dbReference>
<dbReference type="GO" id="GO:0005764">
    <property type="term" value="C:lysosome"/>
    <property type="evidence" value="ECO:0007669"/>
    <property type="project" value="TreeGrafter"/>
</dbReference>
<dbReference type="KEGG" id="clum:117747754"/>
<feature type="chain" id="PRO_5034918061" evidence="2">
    <location>
        <begin position="16"/>
        <end position="211"/>
    </location>
</feature>
<protein>
    <submittedName>
        <fullName evidence="3">Ependymin-like 1</fullName>
    </submittedName>
</protein>
<dbReference type="PANTHER" id="PTHR10697:SF5">
    <property type="entry name" value="EPENDYMIN-RELATED"/>
    <property type="match status" value="1"/>
</dbReference>
<organism evidence="3 4">
    <name type="scientific">Cyclopterus lumpus</name>
    <name type="common">Lumpsucker</name>
    <dbReference type="NCBI Taxonomy" id="8103"/>
    <lineage>
        <taxon>Eukaryota</taxon>
        <taxon>Metazoa</taxon>
        <taxon>Chordata</taxon>
        <taxon>Craniata</taxon>
        <taxon>Vertebrata</taxon>
        <taxon>Euteleostomi</taxon>
        <taxon>Actinopterygii</taxon>
        <taxon>Neopterygii</taxon>
        <taxon>Teleostei</taxon>
        <taxon>Neoteleostei</taxon>
        <taxon>Acanthomorphata</taxon>
        <taxon>Eupercaria</taxon>
        <taxon>Perciformes</taxon>
        <taxon>Cottioidei</taxon>
        <taxon>Cottales</taxon>
        <taxon>Cyclopteridae</taxon>
        <taxon>Cyclopterus</taxon>
    </lineage>
</organism>
<dbReference type="GO" id="GO:0007160">
    <property type="term" value="P:cell-matrix adhesion"/>
    <property type="evidence" value="ECO:0007669"/>
    <property type="project" value="InterPro"/>
</dbReference>
<dbReference type="GO" id="GO:0005576">
    <property type="term" value="C:extracellular region"/>
    <property type="evidence" value="ECO:0007669"/>
    <property type="project" value="InterPro"/>
</dbReference>